<proteinExistence type="predicted"/>
<protein>
    <submittedName>
        <fullName evidence="2">Uncharacterized protein</fullName>
    </submittedName>
</protein>
<dbReference type="STRING" id="180332.GCA_000797495_05393"/>
<keyword evidence="1" id="KW-0812">Transmembrane</keyword>
<keyword evidence="1" id="KW-1133">Transmembrane helix</keyword>
<keyword evidence="1" id="KW-0472">Membrane</keyword>
<dbReference type="EMBL" id="QGQD01000112">
    <property type="protein sequence ID" value="TLC97718.1"/>
    <property type="molecule type" value="Genomic_DNA"/>
</dbReference>
<dbReference type="RefSeq" id="WP_047832032.1">
    <property type="nucleotide sequence ID" value="NZ_CAUSDN010000275.1"/>
</dbReference>
<sequence>MEINNKKNHFSRIRVSFIMLLFAMCLTMNVFFCSTYNLNELLDTATVIETWAISESIVTNEDGYNTTCFKASFLNKNNSYNEPGTKNICSILMIAAIPKGISLLLFLIIVFLFFFLTLFILLPDEWSLINQKVRLDN</sequence>
<dbReference type="AlphaFoldDB" id="A0A4U8Q0E9"/>
<dbReference type="Proteomes" id="UP000306509">
    <property type="component" value="Unassembled WGS sequence"/>
</dbReference>
<reference evidence="2 3" key="1">
    <citation type="journal article" date="2019" name="Anaerobe">
        <title>Detection of Robinsoniella peoriensis in multiple bone samples of a trauma patient.</title>
        <authorList>
            <person name="Schrottner P."/>
            <person name="Hartwich K."/>
            <person name="Bunk B."/>
            <person name="Schober I."/>
            <person name="Helbig S."/>
            <person name="Rudolph W.W."/>
            <person name="Gunzer F."/>
        </authorList>
    </citation>
    <scope>NUCLEOTIDE SEQUENCE [LARGE SCALE GENOMIC DNA]</scope>
    <source>
        <strain evidence="2 3">DSM 106044</strain>
    </source>
</reference>
<name>A0A4U8Q0E9_9FIRM</name>
<keyword evidence="3" id="KW-1185">Reference proteome</keyword>
<comment type="caution">
    <text evidence="2">The sequence shown here is derived from an EMBL/GenBank/DDBJ whole genome shotgun (WGS) entry which is preliminary data.</text>
</comment>
<organism evidence="2 3">
    <name type="scientific">Robinsoniella peoriensis</name>
    <dbReference type="NCBI Taxonomy" id="180332"/>
    <lineage>
        <taxon>Bacteria</taxon>
        <taxon>Bacillati</taxon>
        <taxon>Bacillota</taxon>
        <taxon>Clostridia</taxon>
        <taxon>Lachnospirales</taxon>
        <taxon>Lachnospiraceae</taxon>
        <taxon>Robinsoniella</taxon>
    </lineage>
</organism>
<evidence type="ECO:0000313" key="3">
    <source>
        <dbReference type="Proteomes" id="UP000306509"/>
    </source>
</evidence>
<feature type="transmembrane region" description="Helical" evidence="1">
    <location>
        <begin position="101"/>
        <end position="122"/>
    </location>
</feature>
<feature type="transmembrane region" description="Helical" evidence="1">
    <location>
        <begin position="12"/>
        <end position="32"/>
    </location>
</feature>
<accession>A0A4U8Q0E9</accession>
<evidence type="ECO:0000313" key="2">
    <source>
        <dbReference type="EMBL" id="TLC97718.1"/>
    </source>
</evidence>
<evidence type="ECO:0000256" key="1">
    <source>
        <dbReference type="SAM" id="Phobius"/>
    </source>
</evidence>
<gene>
    <name evidence="2" type="ORF">DSM106044_05516</name>
</gene>